<dbReference type="Proteomes" id="UP000033035">
    <property type="component" value="Unassembled WGS sequence"/>
</dbReference>
<evidence type="ECO:0000313" key="2">
    <source>
        <dbReference type="Proteomes" id="UP000033035"/>
    </source>
</evidence>
<name>A0A0F5IVE3_9BACT</name>
<gene>
    <name evidence="1" type="ORF">HMPREF1536_04299</name>
</gene>
<proteinExistence type="predicted"/>
<dbReference type="HOGENOM" id="CLU_2937443_0_0_10"/>
<protein>
    <submittedName>
        <fullName evidence="1">Uncharacterized protein</fullName>
    </submittedName>
</protein>
<sequence>MPGMNLLTKKSYLLLSKEGTFDFKSPVLTFQKTLIFTLIRSFSNSRDLNEDFVQHIYENK</sequence>
<organism evidence="1 2">
    <name type="scientific">Parabacteroides gordonii MS-1 = DSM 23371</name>
    <dbReference type="NCBI Taxonomy" id="1203610"/>
    <lineage>
        <taxon>Bacteria</taxon>
        <taxon>Pseudomonadati</taxon>
        <taxon>Bacteroidota</taxon>
        <taxon>Bacteroidia</taxon>
        <taxon>Bacteroidales</taxon>
        <taxon>Tannerellaceae</taxon>
        <taxon>Parabacteroides</taxon>
    </lineage>
</organism>
<dbReference type="EMBL" id="AQHW01000025">
    <property type="protein sequence ID" value="KKB49235.1"/>
    <property type="molecule type" value="Genomic_DNA"/>
</dbReference>
<dbReference type="AlphaFoldDB" id="A0A0F5IVE3"/>
<evidence type="ECO:0000313" key="1">
    <source>
        <dbReference type="EMBL" id="KKB49235.1"/>
    </source>
</evidence>
<comment type="caution">
    <text evidence="1">The sequence shown here is derived from an EMBL/GenBank/DDBJ whole genome shotgun (WGS) entry which is preliminary data.</text>
</comment>
<reference evidence="1 2" key="1">
    <citation type="submission" date="2013-04" db="EMBL/GenBank/DDBJ databases">
        <title>The Genome Sequence of Parabacteroides gordonii DSM 23371.</title>
        <authorList>
            <consortium name="The Broad Institute Genomics Platform"/>
            <person name="Earl A."/>
            <person name="Ward D."/>
            <person name="Feldgarden M."/>
            <person name="Gevers D."/>
            <person name="Martens E."/>
            <person name="Sakamoto M."/>
            <person name="Benno Y."/>
            <person name="Suzuki N."/>
            <person name="Matsunaga N."/>
            <person name="Koshihara K."/>
            <person name="Seki M."/>
            <person name="Komiya H."/>
            <person name="Walker B."/>
            <person name="Young S."/>
            <person name="Zeng Q."/>
            <person name="Gargeya S."/>
            <person name="Fitzgerald M."/>
            <person name="Haas B."/>
            <person name="Abouelleil A."/>
            <person name="Allen A.W."/>
            <person name="Alvarado L."/>
            <person name="Arachchi H.M."/>
            <person name="Berlin A.M."/>
            <person name="Chapman S.B."/>
            <person name="Gainer-Dewar J."/>
            <person name="Goldberg J."/>
            <person name="Griggs A."/>
            <person name="Gujja S."/>
            <person name="Hansen M."/>
            <person name="Howarth C."/>
            <person name="Imamovic A."/>
            <person name="Ireland A."/>
            <person name="Larimer J."/>
            <person name="McCowan C."/>
            <person name="Murphy C."/>
            <person name="Pearson M."/>
            <person name="Poon T.W."/>
            <person name="Priest M."/>
            <person name="Roberts A."/>
            <person name="Saif S."/>
            <person name="Shea T."/>
            <person name="Sisk P."/>
            <person name="Sykes S."/>
            <person name="Wortman J."/>
            <person name="Nusbaum C."/>
            <person name="Birren B."/>
        </authorList>
    </citation>
    <scope>NUCLEOTIDE SEQUENCE [LARGE SCALE GENOMIC DNA]</scope>
    <source>
        <strain evidence="1 2">MS-1</strain>
    </source>
</reference>
<keyword evidence="2" id="KW-1185">Reference proteome</keyword>
<accession>A0A0F5IVE3</accession>